<sequence>MATYQIYELSARAVMSYAAEKDGVYIFALNRSATEHCKVPGAKHEQDSCAMFHQLMYQLHGEGWQERSDEKVTALSDVLFYMDFAGIFDRRGTGKTQQARREKARDMFRPEGITLDFGGGPCRYVAFERSASMSRQSRLSFIRAELYEPMRQRIMLNMELGRCQLSKLYAYNGLMFSSGTRVDGIRIDK</sequence>
<gene>
    <name evidence="1" type="ORF">INF37_15515</name>
</gene>
<dbReference type="Proteomes" id="UP000806211">
    <property type="component" value="Unassembled WGS sequence"/>
</dbReference>
<name>A0ABR9RFB4_9FIRM</name>
<proteinExistence type="predicted"/>
<comment type="caution">
    <text evidence="1">The sequence shown here is derived from an EMBL/GenBank/DDBJ whole genome shotgun (WGS) entry which is preliminary data.</text>
</comment>
<organism evidence="1 2">
    <name type="scientific">Pseudoflavonifractor gallinarum</name>
    <dbReference type="NCBI Taxonomy" id="2779352"/>
    <lineage>
        <taxon>Bacteria</taxon>
        <taxon>Bacillati</taxon>
        <taxon>Bacillota</taxon>
        <taxon>Clostridia</taxon>
        <taxon>Eubacteriales</taxon>
        <taxon>Oscillospiraceae</taxon>
        <taxon>Pseudoflavonifractor</taxon>
    </lineage>
</organism>
<keyword evidence="2" id="KW-1185">Reference proteome</keyword>
<evidence type="ECO:0000313" key="2">
    <source>
        <dbReference type="Proteomes" id="UP000806211"/>
    </source>
</evidence>
<protein>
    <submittedName>
        <fullName evidence="1">Uncharacterized protein</fullName>
    </submittedName>
</protein>
<feature type="non-terminal residue" evidence="1">
    <location>
        <position position="189"/>
    </location>
</feature>
<dbReference type="EMBL" id="JADCKF010000027">
    <property type="protein sequence ID" value="MBE5057381.1"/>
    <property type="molecule type" value="Genomic_DNA"/>
</dbReference>
<accession>A0ABR9RFB4</accession>
<reference evidence="1 2" key="1">
    <citation type="submission" date="2020-10" db="EMBL/GenBank/DDBJ databases">
        <title>ChiBAC.</title>
        <authorList>
            <person name="Zenner C."/>
            <person name="Hitch T.C.A."/>
            <person name="Clavel T."/>
        </authorList>
    </citation>
    <scope>NUCLEOTIDE SEQUENCE [LARGE SCALE GENOMIC DNA]</scope>
    <source>
        <strain evidence="1 2">DSM 107456</strain>
    </source>
</reference>
<evidence type="ECO:0000313" key="1">
    <source>
        <dbReference type="EMBL" id="MBE5057381.1"/>
    </source>
</evidence>